<protein>
    <submittedName>
        <fullName evidence="9">Homeotic protein proboscipedia</fullName>
    </submittedName>
</protein>
<dbReference type="Proteomes" id="UP000054359">
    <property type="component" value="Unassembled WGS sequence"/>
</dbReference>
<evidence type="ECO:0000313" key="9">
    <source>
        <dbReference type="EMBL" id="KFM75085.1"/>
    </source>
</evidence>
<feature type="compositionally biased region" description="Polar residues" evidence="7">
    <location>
        <begin position="463"/>
        <end position="482"/>
    </location>
</feature>
<dbReference type="STRING" id="407821.A0A087UCJ6"/>
<dbReference type="GO" id="GO:0005634">
    <property type="term" value="C:nucleus"/>
    <property type="evidence" value="ECO:0007669"/>
    <property type="project" value="UniProtKB-SubCell"/>
</dbReference>
<dbReference type="InterPro" id="IPR050848">
    <property type="entry name" value="Homeobox_TF"/>
</dbReference>
<dbReference type="EMBL" id="KK119213">
    <property type="protein sequence ID" value="KFM75085.1"/>
    <property type="molecule type" value="Genomic_DNA"/>
</dbReference>
<feature type="non-terminal residue" evidence="9">
    <location>
        <position position="589"/>
    </location>
</feature>
<feature type="domain" description="Homeobox" evidence="8">
    <location>
        <begin position="1"/>
        <end position="60"/>
    </location>
</feature>
<dbReference type="InterPro" id="IPR017970">
    <property type="entry name" value="Homeobox_CS"/>
</dbReference>
<reference evidence="9 10" key="1">
    <citation type="submission" date="2013-11" db="EMBL/GenBank/DDBJ databases">
        <title>Genome sequencing of Stegodyphus mimosarum.</title>
        <authorList>
            <person name="Bechsgaard J."/>
        </authorList>
    </citation>
    <scope>NUCLEOTIDE SEQUENCE [LARGE SCALE GENOMIC DNA]</scope>
</reference>
<dbReference type="PROSITE" id="PS00027">
    <property type="entry name" value="HOMEOBOX_1"/>
    <property type="match status" value="1"/>
</dbReference>
<feature type="compositionally biased region" description="Polar residues" evidence="7">
    <location>
        <begin position="263"/>
        <end position="289"/>
    </location>
</feature>
<dbReference type="GO" id="GO:0003677">
    <property type="term" value="F:DNA binding"/>
    <property type="evidence" value="ECO:0007669"/>
    <property type="project" value="UniProtKB-UniRule"/>
</dbReference>
<dbReference type="CDD" id="cd00086">
    <property type="entry name" value="homeodomain"/>
    <property type="match status" value="1"/>
</dbReference>
<evidence type="ECO:0000256" key="1">
    <source>
        <dbReference type="ARBA" id="ARBA00004123"/>
    </source>
</evidence>
<dbReference type="GO" id="GO:0048513">
    <property type="term" value="P:animal organ development"/>
    <property type="evidence" value="ECO:0007669"/>
    <property type="project" value="UniProtKB-ARBA"/>
</dbReference>
<dbReference type="SUPFAM" id="SSF46689">
    <property type="entry name" value="Homeodomain-like"/>
    <property type="match status" value="1"/>
</dbReference>
<evidence type="ECO:0000313" key="10">
    <source>
        <dbReference type="Proteomes" id="UP000054359"/>
    </source>
</evidence>
<proteinExistence type="predicted"/>
<evidence type="ECO:0000256" key="4">
    <source>
        <dbReference type="ARBA" id="ARBA00023242"/>
    </source>
</evidence>
<keyword evidence="2 5" id="KW-0238">DNA-binding</keyword>
<evidence type="ECO:0000256" key="6">
    <source>
        <dbReference type="RuleBase" id="RU000682"/>
    </source>
</evidence>
<dbReference type="SMART" id="SM00389">
    <property type="entry name" value="HOX"/>
    <property type="match status" value="1"/>
</dbReference>
<feature type="region of interest" description="Disordered" evidence="7">
    <location>
        <begin position="463"/>
        <end position="487"/>
    </location>
</feature>
<feature type="region of interest" description="Disordered" evidence="7">
    <location>
        <begin position="308"/>
        <end position="392"/>
    </location>
</feature>
<keyword evidence="4 5" id="KW-0539">Nucleus</keyword>
<evidence type="ECO:0000256" key="3">
    <source>
        <dbReference type="ARBA" id="ARBA00023155"/>
    </source>
</evidence>
<feature type="compositionally biased region" description="Basic and acidic residues" evidence="7">
    <location>
        <begin position="65"/>
        <end position="77"/>
    </location>
</feature>
<feature type="compositionally biased region" description="Polar residues" evidence="7">
    <location>
        <begin position="333"/>
        <end position="385"/>
    </location>
</feature>
<comment type="subcellular location">
    <subcellularLocation>
        <location evidence="1 5 6">Nucleus</location>
    </subcellularLocation>
</comment>
<name>A0A087UCJ6_STEMI</name>
<dbReference type="PANTHER" id="PTHR24333:SF13">
    <property type="entry name" value="HOMEOBOX DOMAIN-CONTAINING PROTEIN"/>
    <property type="match status" value="1"/>
</dbReference>
<dbReference type="InterPro" id="IPR001356">
    <property type="entry name" value="HD"/>
</dbReference>
<dbReference type="Gene3D" id="1.10.10.60">
    <property type="entry name" value="Homeodomain-like"/>
    <property type="match status" value="1"/>
</dbReference>
<feature type="region of interest" description="Disordered" evidence="7">
    <location>
        <begin position="57"/>
        <end position="144"/>
    </location>
</feature>
<feature type="DNA-binding region" description="Homeobox" evidence="5">
    <location>
        <begin position="3"/>
        <end position="61"/>
    </location>
</feature>
<dbReference type="InterPro" id="IPR009057">
    <property type="entry name" value="Homeodomain-like_sf"/>
</dbReference>
<dbReference type="PROSITE" id="PS50071">
    <property type="entry name" value="HOMEOBOX_2"/>
    <property type="match status" value="1"/>
</dbReference>
<organism evidence="9 10">
    <name type="scientific">Stegodyphus mimosarum</name>
    <name type="common">African social velvet spider</name>
    <dbReference type="NCBI Taxonomy" id="407821"/>
    <lineage>
        <taxon>Eukaryota</taxon>
        <taxon>Metazoa</taxon>
        <taxon>Ecdysozoa</taxon>
        <taxon>Arthropoda</taxon>
        <taxon>Chelicerata</taxon>
        <taxon>Arachnida</taxon>
        <taxon>Araneae</taxon>
        <taxon>Araneomorphae</taxon>
        <taxon>Entelegynae</taxon>
        <taxon>Eresoidea</taxon>
        <taxon>Eresidae</taxon>
        <taxon>Stegodyphus</taxon>
    </lineage>
</organism>
<feature type="region of interest" description="Disordered" evidence="7">
    <location>
        <begin position="416"/>
        <end position="440"/>
    </location>
</feature>
<dbReference type="Pfam" id="PF00046">
    <property type="entry name" value="Homeodomain"/>
    <property type="match status" value="1"/>
</dbReference>
<dbReference type="GO" id="GO:0000981">
    <property type="term" value="F:DNA-binding transcription factor activity, RNA polymerase II-specific"/>
    <property type="evidence" value="ECO:0007669"/>
    <property type="project" value="InterPro"/>
</dbReference>
<dbReference type="InterPro" id="IPR020479">
    <property type="entry name" value="HD_metazoa"/>
</dbReference>
<dbReference type="OrthoDB" id="6159439at2759"/>
<sequence length="589" mass="65566">MPRRLRTAYTNTQLLELEKEFHFNKYLCRPRRIEIAASLDLTERQVKVWFQNRRMKHKRQTLVTKGEDDKDGTDRNLDSGSDIATGGDSNEPDLDSDHGMPSRTPEHSNASKDLLNLDSDAGESCCVPSPAKSDAIPQDVEQQSATSLKSPVALSGVASCPTMVSPSTLSLERRSTPNKQCDANSLPAEENRLPVNTMNISLGHNTVCDTVSPQSVVASRAICGYTANTSDTPSVKMAVQRTIEARVPSNTIVCSTTTSALQSKSPSVPYSALPQENCTNNLVPSSPNHQRPRMYSGPYPPDPGIGAYTPSGPVATSPPNGPTYCYRTPPPNHHSQPIHNQSIDNTSYSSHIQQRSYKNPHQNSMPYYPTTGQSNVQQSSNTHHLPNTCHPHQTDVYNVQQRNAQLPDQTLIAQHQHYQQRNSVQPAQQHQSSYAYSSEQNNASFSVDYNHTRSYENYHQPQQDMSMNSDFMTGASTNSHASNNPGNNGYCYPPYRSEGYSDNNVMMSHPSDVHGMFYDMNSVNAEETNQSYVSPQPKTNLSQDSGYYELQNPVQESAAIPDYVEPQERYNNHTDEFNYNCFNESDCYS</sequence>
<evidence type="ECO:0000259" key="8">
    <source>
        <dbReference type="PROSITE" id="PS50071"/>
    </source>
</evidence>
<evidence type="ECO:0000256" key="5">
    <source>
        <dbReference type="PROSITE-ProRule" id="PRU00108"/>
    </source>
</evidence>
<feature type="compositionally biased region" description="Basic and acidic residues" evidence="7">
    <location>
        <begin position="95"/>
        <end position="110"/>
    </location>
</feature>
<accession>A0A087UCJ6</accession>
<gene>
    <name evidence="9" type="ORF">X975_00187</name>
</gene>
<keyword evidence="10" id="KW-1185">Reference proteome</keyword>
<dbReference type="FunFam" id="1.10.10.60:FF:000176">
    <property type="entry name" value="pancreas/duodenum homeobox protein 1"/>
    <property type="match status" value="1"/>
</dbReference>
<dbReference type="AlphaFoldDB" id="A0A087UCJ6"/>
<dbReference type="OMA" id="NIANDYC"/>
<evidence type="ECO:0000256" key="2">
    <source>
        <dbReference type="ARBA" id="ARBA00023125"/>
    </source>
</evidence>
<keyword evidence="3 5" id="KW-0371">Homeobox</keyword>
<feature type="compositionally biased region" description="Low complexity" evidence="7">
    <location>
        <begin position="425"/>
        <end position="438"/>
    </location>
</feature>
<dbReference type="PANTHER" id="PTHR24333">
    <property type="entry name" value="HOMEO BOX HB9 LIKE A-RELATED"/>
    <property type="match status" value="1"/>
</dbReference>
<evidence type="ECO:0000256" key="7">
    <source>
        <dbReference type="SAM" id="MobiDB-lite"/>
    </source>
</evidence>
<dbReference type="PRINTS" id="PR00024">
    <property type="entry name" value="HOMEOBOX"/>
</dbReference>
<feature type="region of interest" description="Disordered" evidence="7">
    <location>
        <begin position="263"/>
        <end position="295"/>
    </location>
</feature>